<dbReference type="PRINTS" id="PR01210">
    <property type="entry name" value="GGTRANSPTASE"/>
</dbReference>
<accession>A0A345ZW25</accession>
<dbReference type="PANTHER" id="PTHR43881:SF1">
    <property type="entry name" value="GAMMA-GLUTAMYLTRANSPEPTIDASE (AFU_ORTHOLOGUE AFUA_4G13580)"/>
    <property type="match status" value="1"/>
</dbReference>
<dbReference type="InterPro" id="IPR029055">
    <property type="entry name" value="Ntn_hydrolases_N"/>
</dbReference>
<dbReference type="Proteomes" id="UP000254889">
    <property type="component" value="Chromosome"/>
</dbReference>
<dbReference type="PANTHER" id="PTHR43881">
    <property type="entry name" value="GAMMA-GLUTAMYLTRANSPEPTIDASE (AFU_ORTHOLOGUE AFUA_4G13580)"/>
    <property type="match status" value="1"/>
</dbReference>
<gene>
    <name evidence="1" type="ORF">DW352_11710</name>
</gene>
<sequence length="527" mass="55820">MTLRWPPEGSGMRRPTIAREVVATSQPLAAQAGLAMLRQGGNAVDAALAAGIALTVVEPASTGLGSDAFALVWDGRTVHALNGSGGAPRAWTPDVLKSWSGIAPRGWNSITVPGMVALWRDLSERFGRLPFAKLFEPAIEWAEAGFPVSPSVADRWQVQAAELAPQPGFADAYMPGGKVPAIGQIFRLPALARSLQDIAETKGRTFYEGRLAEAMLGHSRAHGGLMAAEDLANHRTDWVTPLQADVLGHTLYEMPPNSQGLVVPMTLGILAHCDVDIADLGGAASIHLQIEAFKLAAADVARYVADPDAMPVHAEALLSPDYLKTRAKLIGDRAQTYQAGLPVDGGTVVVTAGDRDGMMVSLLQSNFVGFGSGVVVPDTGISLHNRAGSFTFKEGHPNAPAPGKRPLHTLLPAMVFKDGAPLISLGVTGGNMQPQGHVQLLLRVLAANSEPQSAIEAARYRYMADMAINLEDRVDDAVKTQLAARGHVIKPMPPGYMDFGSAQIVYRLGESWLAATDNRKDGAAIGW</sequence>
<dbReference type="Gene3D" id="1.10.246.130">
    <property type="match status" value="1"/>
</dbReference>
<dbReference type="AlphaFoldDB" id="A0A345ZW25"/>
<dbReference type="GO" id="GO:0016740">
    <property type="term" value="F:transferase activity"/>
    <property type="evidence" value="ECO:0007669"/>
    <property type="project" value="UniProtKB-KW"/>
</dbReference>
<dbReference type="InterPro" id="IPR052896">
    <property type="entry name" value="GGT-like_enzyme"/>
</dbReference>
<keyword evidence="1" id="KW-0808">Transferase</keyword>
<proteinExistence type="predicted"/>
<dbReference type="OrthoDB" id="9781342at2"/>
<evidence type="ECO:0000313" key="1">
    <source>
        <dbReference type="EMBL" id="AXK81122.1"/>
    </source>
</evidence>
<reference evidence="1 2" key="1">
    <citation type="submission" date="2018-07" db="EMBL/GenBank/DDBJ databases">
        <authorList>
            <person name="Quirk P.G."/>
            <person name="Krulwich T.A."/>
        </authorList>
    </citation>
    <scope>NUCLEOTIDE SEQUENCE [LARGE SCALE GENOMIC DNA]</scope>
    <source>
        <strain evidence="1 2">CC-BB4</strain>
    </source>
</reference>
<dbReference type="InterPro" id="IPR043138">
    <property type="entry name" value="GGT_lsub"/>
</dbReference>
<protein>
    <submittedName>
        <fullName evidence="1">Gamma-glutamyltransferase family protein</fullName>
    </submittedName>
</protein>
<dbReference type="InterPro" id="IPR043137">
    <property type="entry name" value="GGT_ssub_C"/>
</dbReference>
<dbReference type="EMBL" id="CP031417">
    <property type="protein sequence ID" value="AXK81122.1"/>
    <property type="molecule type" value="Genomic_DNA"/>
</dbReference>
<name>A0A345ZW25_9HYPH</name>
<keyword evidence="2" id="KW-1185">Reference proteome</keyword>
<dbReference type="KEGG" id="ptaw:DW352_11710"/>
<evidence type="ECO:0000313" key="2">
    <source>
        <dbReference type="Proteomes" id="UP000254889"/>
    </source>
</evidence>
<dbReference type="Pfam" id="PF01019">
    <property type="entry name" value="G_glu_transpept"/>
    <property type="match status" value="1"/>
</dbReference>
<dbReference type="SUPFAM" id="SSF56235">
    <property type="entry name" value="N-terminal nucleophile aminohydrolases (Ntn hydrolases)"/>
    <property type="match status" value="1"/>
</dbReference>
<organism evidence="1 2">
    <name type="scientific">Pseudolabrys taiwanensis</name>
    <dbReference type="NCBI Taxonomy" id="331696"/>
    <lineage>
        <taxon>Bacteria</taxon>
        <taxon>Pseudomonadati</taxon>
        <taxon>Pseudomonadota</taxon>
        <taxon>Alphaproteobacteria</taxon>
        <taxon>Hyphomicrobiales</taxon>
        <taxon>Xanthobacteraceae</taxon>
        <taxon>Pseudolabrys</taxon>
    </lineage>
</organism>
<dbReference type="Gene3D" id="3.60.20.40">
    <property type="match status" value="1"/>
</dbReference>